<keyword evidence="6 8" id="KW-0269">Exonuclease</keyword>
<dbReference type="InterPro" id="IPR040476">
    <property type="entry name" value="CSD2"/>
</dbReference>
<dbReference type="InterPro" id="IPR011805">
    <property type="entry name" value="RNase_R"/>
</dbReference>
<dbReference type="PANTHER" id="PTHR23355">
    <property type="entry name" value="RIBONUCLEASE"/>
    <property type="match status" value="1"/>
</dbReference>
<dbReference type="AlphaFoldDB" id="A0A1V9FT50"/>
<dbReference type="GO" id="GO:0008859">
    <property type="term" value="F:exoribonuclease II activity"/>
    <property type="evidence" value="ECO:0007669"/>
    <property type="project" value="UniProtKB-UniRule"/>
</dbReference>
<sequence>MSRKQAKKKKKKGAASQHALKGVLDITRSGIGYVIVENLPNDILVRPNDFNTALHGDTVRVTVFGGAAKKSGRQQGAIVDVLQRKQTEFLGKIEIGKSAAFFIADTEKPMPDILVPGEALNGAKDGDRVIVRITEWEKQKKPVGAVIQVMEPGNEGDMAMKEILMENGFPLFFPENVLEEAERIPDTISPDEINLRKDCRDILTFTIDPVDARDFDDALSIRLLKNGQYEIGVHIADVSHYVEPDTALDKEAYDRATSVYLPDRVAPMLPERISNELCSLRPREDKLTFSAIFQMTDTGDIKQYWLGKTVIHSNHRFTYEEVQEIIEKGEGLYQDEILLLNRLAQKFRAQRFSKGAINFSSQEVRFKLDETGKPIGIIVKESKEAHQLIEEFMLLANRIVAENVGRVKVNKKDLPFPYRVHDTPDEMKLMPFVEFAKKYGHTFDTKTPEGIAASFNQMLQDVQGKPEQHVLEQLGIRTMAKAIYTTENIGHYGLGFKHYCHFTSPIRRYPDVLVHRILHDVLKGSVEPEKKLEAKCKHCSEKERSAMESERAANKYKQVEYMKEFLGEEFEGVISGVAAFGFWVETIEHKCEGLVSINSLLDYDDFRHVESDYSLVGLRSGRKFGMGDKVRIKVVAANLTKRQLDYEWVIAASMKDEHGDAKKTPKPKQHPKPHPDPKSRNPRKKK</sequence>
<evidence type="ECO:0000256" key="8">
    <source>
        <dbReference type="HAMAP-Rule" id="MF_01895"/>
    </source>
</evidence>
<keyword evidence="12" id="KW-1185">Reference proteome</keyword>
<dbReference type="EMBL" id="LVYD01000057">
    <property type="protein sequence ID" value="OQP61522.1"/>
    <property type="molecule type" value="Genomic_DNA"/>
</dbReference>
<dbReference type="PANTHER" id="PTHR23355:SF9">
    <property type="entry name" value="DIS3-LIKE EXONUCLEASE 2"/>
    <property type="match status" value="1"/>
</dbReference>
<evidence type="ECO:0000256" key="5">
    <source>
        <dbReference type="ARBA" id="ARBA00022801"/>
    </source>
</evidence>
<comment type="function">
    <text evidence="8">3'-5' exoribonuclease that releases 5'-nucleoside monophosphates and is involved in maturation of structured RNAs.</text>
</comment>
<dbReference type="SMART" id="SM00316">
    <property type="entry name" value="S1"/>
    <property type="match status" value="1"/>
</dbReference>
<dbReference type="InterPro" id="IPR003029">
    <property type="entry name" value="S1_domain"/>
</dbReference>
<dbReference type="PROSITE" id="PS50126">
    <property type="entry name" value="S1"/>
    <property type="match status" value="1"/>
</dbReference>
<name>A0A1V9FT50_9BACT</name>
<gene>
    <name evidence="8" type="primary">rnr</name>
    <name evidence="11" type="ORF">A3860_31860</name>
</gene>
<comment type="similarity">
    <text evidence="8">Belongs to the RNR ribonuclease family. RNase R subfamily.</text>
</comment>
<keyword evidence="7 8" id="KW-0694">RNA-binding</keyword>
<dbReference type="NCBIfam" id="TIGR02063">
    <property type="entry name" value="RNase_R"/>
    <property type="match status" value="1"/>
</dbReference>
<dbReference type="NCBIfam" id="TIGR00358">
    <property type="entry name" value="3_prime_RNase"/>
    <property type="match status" value="1"/>
</dbReference>
<keyword evidence="5 8" id="KW-0378">Hydrolase</keyword>
<dbReference type="InterPro" id="IPR001900">
    <property type="entry name" value="RNase_II/R"/>
</dbReference>
<dbReference type="InterPro" id="IPR011129">
    <property type="entry name" value="CSD"/>
</dbReference>
<feature type="domain" description="S1 motif" evidence="10">
    <location>
        <begin position="567"/>
        <end position="655"/>
    </location>
</feature>
<evidence type="ECO:0000256" key="2">
    <source>
        <dbReference type="ARBA" id="ARBA00004496"/>
    </source>
</evidence>
<dbReference type="Gene3D" id="2.40.50.140">
    <property type="entry name" value="Nucleic acid-binding proteins"/>
    <property type="match status" value="3"/>
</dbReference>
<dbReference type="InterPro" id="IPR004476">
    <property type="entry name" value="RNase_II/RNase_R"/>
</dbReference>
<dbReference type="Pfam" id="PF08206">
    <property type="entry name" value="OB_RNB"/>
    <property type="match status" value="1"/>
</dbReference>
<dbReference type="Pfam" id="PF00773">
    <property type="entry name" value="RNB"/>
    <property type="match status" value="1"/>
</dbReference>
<evidence type="ECO:0000256" key="7">
    <source>
        <dbReference type="ARBA" id="ARBA00022884"/>
    </source>
</evidence>
<dbReference type="InterPro" id="IPR013223">
    <property type="entry name" value="RNase_B_OB_dom"/>
</dbReference>
<dbReference type="SMART" id="SM00357">
    <property type="entry name" value="CSP"/>
    <property type="match status" value="2"/>
</dbReference>
<dbReference type="HAMAP" id="MF_01895">
    <property type="entry name" value="RNase_R"/>
    <property type="match status" value="1"/>
</dbReference>
<comment type="subcellular location">
    <subcellularLocation>
        <location evidence="2 8">Cytoplasm</location>
    </subcellularLocation>
</comment>
<evidence type="ECO:0000256" key="9">
    <source>
        <dbReference type="SAM" id="MobiDB-lite"/>
    </source>
</evidence>
<accession>A0A1V9FT50</accession>
<keyword evidence="3 8" id="KW-0963">Cytoplasm</keyword>
<dbReference type="InterPro" id="IPR050180">
    <property type="entry name" value="RNR_Ribonuclease"/>
</dbReference>
<comment type="catalytic activity">
    <reaction evidence="1 8">
        <text>Exonucleolytic cleavage in the 3'- to 5'-direction to yield nucleoside 5'-phosphates.</text>
        <dbReference type="EC" id="3.1.13.1"/>
    </reaction>
</comment>
<dbReference type="GO" id="GO:0006402">
    <property type="term" value="P:mRNA catabolic process"/>
    <property type="evidence" value="ECO:0007669"/>
    <property type="project" value="TreeGrafter"/>
</dbReference>
<comment type="caution">
    <text evidence="11">The sequence shown here is derived from an EMBL/GenBank/DDBJ whole genome shotgun (WGS) entry which is preliminary data.</text>
</comment>
<dbReference type="Proteomes" id="UP000192796">
    <property type="component" value="Unassembled WGS sequence"/>
</dbReference>
<dbReference type="STRING" id="1703345.A3860_31860"/>
<evidence type="ECO:0000259" key="10">
    <source>
        <dbReference type="PROSITE" id="PS50126"/>
    </source>
</evidence>
<evidence type="ECO:0000313" key="11">
    <source>
        <dbReference type="EMBL" id="OQP61522.1"/>
    </source>
</evidence>
<dbReference type="SMART" id="SM00955">
    <property type="entry name" value="RNB"/>
    <property type="match status" value="1"/>
</dbReference>
<reference evidence="11 12" key="1">
    <citation type="submission" date="2016-03" db="EMBL/GenBank/DDBJ databases">
        <title>Niastella vici sp. nov., isolated from farmland soil.</title>
        <authorList>
            <person name="Chen L."/>
            <person name="Wang D."/>
            <person name="Yang S."/>
            <person name="Wang G."/>
        </authorList>
    </citation>
    <scope>NUCLEOTIDE SEQUENCE [LARGE SCALE GENOMIC DNA]</scope>
    <source>
        <strain evidence="11 12">DJ57</strain>
    </source>
</reference>
<evidence type="ECO:0000313" key="12">
    <source>
        <dbReference type="Proteomes" id="UP000192796"/>
    </source>
</evidence>
<dbReference type="InterPro" id="IPR012340">
    <property type="entry name" value="NA-bd_OB-fold"/>
</dbReference>
<evidence type="ECO:0000256" key="6">
    <source>
        <dbReference type="ARBA" id="ARBA00022839"/>
    </source>
</evidence>
<evidence type="ECO:0000256" key="4">
    <source>
        <dbReference type="ARBA" id="ARBA00022722"/>
    </source>
</evidence>
<dbReference type="EC" id="3.1.13.1" evidence="8"/>
<evidence type="ECO:0000256" key="1">
    <source>
        <dbReference type="ARBA" id="ARBA00001849"/>
    </source>
</evidence>
<dbReference type="GO" id="GO:0005829">
    <property type="term" value="C:cytosol"/>
    <property type="evidence" value="ECO:0007669"/>
    <property type="project" value="TreeGrafter"/>
</dbReference>
<protein>
    <recommendedName>
        <fullName evidence="8">Ribonuclease R</fullName>
        <shortName evidence="8">RNase R</shortName>
        <ecNumber evidence="8">3.1.13.1</ecNumber>
    </recommendedName>
</protein>
<dbReference type="RefSeq" id="WP_081150729.1">
    <property type="nucleotide sequence ID" value="NZ_LVYD01000057.1"/>
</dbReference>
<evidence type="ECO:0000256" key="3">
    <source>
        <dbReference type="ARBA" id="ARBA00022490"/>
    </source>
</evidence>
<keyword evidence="4 8" id="KW-0540">Nuclease</keyword>
<dbReference type="Pfam" id="PF17876">
    <property type="entry name" value="CSD2"/>
    <property type="match status" value="1"/>
</dbReference>
<dbReference type="SUPFAM" id="SSF50249">
    <property type="entry name" value="Nucleic acid-binding proteins"/>
    <property type="match status" value="4"/>
</dbReference>
<dbReference type="CDD" id="cd04471">
    <property type="entry name" value="S1_RNase_R"/>
    <property type="match status" value="1"/>
</dbReference>
<dbReference type="GO" id="GO:0003723">
    <property type="term" value="F:RNA binding"/>
    <property type="evidence" value="ECO:0007669"/>
    <property type="project" value="UniProtKB-UniRule"/>
</dbReference>
<feature type="region of interest" description="Disordered" evidence="9">
    <location>
        <begin position="657"/>
        <end position="686"/>
    </location>
</feature>
<organism evidence="11 12">
    <name type="scientific">Niastella vici</name>
    <dbReference type="NCBI Taxonomy" id="1703345"/>
    <lineage>
        <taxon>Bacteria</taxon>
        <taxon>Pseudomonadati</taxon>
        <taxon>Bacteroidota</taxon>
        <taxon>Chitinophagia</taxon>
        <taxon>Chitinophagales</taxon>
        <taxon>Chitinophagaceae</taxon>
        <taxon>Niastella</taxon>
    </lineage>
</organism>
<proteinExistence type="inferred from homology"/>